<comment type="catalytic activity">
    <reaction evidence="5">
        <text>Endonucleolytic cleavage of RNA, removing 5'-extranucleotides from tRNA precursor.</text>
        <dbReference type="EC" id="3.1.26.5"/>
    </reaction>
</comment>
<dbReference type="HAMAP" id="MF_01078">
    <property type="entry name" value="RNA_free_RNase_P"/>
    <property type="match status" value="1"/>
</dbReference>
<comment type="function">
    <text evidence="5">RNA-free RNase P that catalyzes the removal of the 5'-leader sequence from pre-tRNA to produce the mature 5'-terminus.</text>
</comment>
<accession>A0A099SZW0</accession>
<dbReference type="NCBIfam" id="NF003343">
    <property type="entry name" value="PRK04358.1-4"/>
    <property type="match status" value="1"/>
</dbReference>
<evidence type="ECO:0000256" key="3">
    <source>
        <dbReference type="ARBA" id="ARBA00022759"/>
    </source>
</evidence>
<evidence type="ECO:0000313" key="7">
    <source>
        <dbReference type="Proteomes" id="UP000029859"/>
    </source>
</evidence>
<dbReference type="PANTHER" id="PTHR41173:SF1">
    <property type="entry name" value="RNA-FREE RIBONUCLEASE P"/>
    <property type="match status" value="1"/>
</dbReference>
<dbReference type="InterPro" id="IPR014856">
    <property type="entry name" value="RNA_free_RNase_P"/>
</dbReference>
<dbReference type="Proteomes" id="UP000029859">
    <property type="component" value="Unassembled WGS sequence"/>
</dbReference>
<dbReference type="PANTHER" id="PTHR41173">
    <property type="entry name" value="UPF0278 PROTEIN TK1425"/>
    <property type="match status" value="1"/>
</dbReference>
<dbReference type="EC" id="3.1.26.5" evidence="5"/>
<comment type="similarity">
    <text evidence="5">Belongs to the HARP family.</text>
</comment>
<dbReference type="NCBIfam" id="TIGR03875">
    <property type="entry name" value="RNA_lig_partner"/>
    <property type="match status" value="1"/>
</dbReference>
<evidence type="ECO:0000256" key="5">
    <source>
        <dbReference type="HAMAP-Rule" id="MF_01078"/>
    </source>
</evidence>
<sequence>MTQGGVTTLRQRFVIDTTALTDLQTREMMGIEDLCEGMRTILELIAESRLHLQISCYVPFPSVYKELHEFAKNNDCDDEVIAKIDTWLVKKAPDRHDVKIPSHIFHEYVAYMRERINKGMNVAEEAIREASVQCLSVNPETDTGYDMDNVIDRELIGGIVGKFRNKYRSALRYGILDSAPDIDVLLLAKELDAAVVASDYGIQKWAEQLGVRFVPATTFPMMLQEYLKHTPSNGNDKK</sequence>
<keyword evidence="7" id="KW-1185">Reference proteome</keyword>
<protein>
    <recommendedName>
        <fullName evidence="5">RNA-free ribonuclease P</fullName>
        <shortName evidence="5">RNA-free RNase P</shortName>
        <ecNumber evidence="5">3.1.26.5</ecNumber>
    </recommendedName>
    <alternativeName>
        <fullName evidence="5">Protein-only RNase P</fullName>
    </alternativeName>
</protein>
<evidence type="ECO:0000256" key="4">
    <source>
        <dbReference type="ARBA" id="ARBA00022801"/>
    </source>
</evidence>
<proteinExistence type="inferred from homology"/>
<evidence type="ECO:0000256" key="2">
    <source>
        <dbReference type="ARBA" id="ARBA00022722"/>
    </source>
</evidence>
<dbReference type="OrthoDB" id="95197at2157"/>
<keyword evidence="4 5" id="KW-0378">Hydrolase</keyword>
<dbReference type="CDD" id="cd18691">
    <property type="entry name" value="PIN_VapC-like"/>
    <property type="match status" value="1"/>
</dbReference>
<gene>
    <name evidence="6" type="ORF">LI82_12160</name>
</gene>
<comment type="caution">
    <text evidence="6">The sequence shown here is derived from an EMBL/GenBank/DDBJ whole genome shotgun (WGS) entry which is preliminary data.</text>
</comment>
<evidence type="ECO:0000313" key="6">
    <source>
        <dbReference type="EMBL" id="KGK98445.1"/>
    </source>
</evidence>
<evidence type="ECO:0000256" key="1">
    <source>
        <dbReference type="ARBA" id="ARBA00022694"/>
    </source>
</evidence>
<organism evidence="6 7">
    <name type="scientific">Methanococcoides methylutens</name>
    <dbReference type="NCBI Taxonomy" id="2226"/>
    <lineage>
        <taxon>Archaea</taxon>
        <taxon>Methanobacteriati</taxon>
        <taxon>Methanobacteriota</taxon>
        <taxon>Stenosarchaea group</taxon>
        <taxon>Methanomicrobia</taxon>
        <taxon>Methanosarcinales</taxon>
        <taxon>Methanosarcinaceae</taxon>
        <taxon>Methanococcoides</taxon>
    </lineage>
</organism>
<dbReference type="GO" id="GO:0004526">
    <property type="term" value="F:ribonuclease P activity"/>
    <property type="evidence" value="ECO:0007669"/>
    <property type="project" value="UniProtKB-UniRule"/>
</dbReference>
<name>A0A099SZW0_METMT</name>
<keyword evidence="1 5" id="KW-0819">tRNA processing</keyword>
<dbReference type="GO" id="GO:0001682">
    <property type="term" value="P:tRNA 5'-leader removal"/>
    <property type="evidence" value="ECO:0007669"/>
    <property type="project" value="UniProtKB-UniRule"/>
</dbReference>
<dbReference type="EMBL" id="JRHO01000014">
    <property type="protein sequence ID" value="KGK98445.1"/>
    <property type="molecule type" value="Genomic_DNA"/>
</dbReference>
<dbReference type="AlphaFoldDB" id="A0A099SZW0"/>
<keyword evidence="3 5" id="KW-0255">Endonuclease</keyword>
<reference evidence="6 7" key="1">
    <citation type="submission" date="2014-09" db="EMBL/GenBank/DDBJ databases">
        <title>Draft genome sequence of an obligately methylotrophic methanogen, Methanococcoides methylutens, isolated from marine sediment.</title>
        <authorList>
            <person name="Guan Y."/>
            <person name="Ngugi D.K."/>
            <person name="Blom J."/>
            <person name="Ali S."/>
            <person name="Ferry J.G."/>
            <person name="Stingl U."/>
        </authorList>
    </citation>
    <scope>NUCLEOTIDE SEQUENCE [LARGE SCALE GENOMIC DNA]</scope>
    <source>
        <strain evidence="6 7">DSM 2657</strain>
    </source>
</reference>
<dbReference type="Pfam" id="PF08745">
    <property type="entry name" value="PIN_5"/>
    <property type="match status" value="1"/>
</dbReference>
<keyword evidence="2 5" id="KW-0540">Nuclease</keyword>